<dbReference type="Proteomes" id="UP000198251">
    <property type="component" value="Chromosome I"/>
</dbReference>
<reference evidence="2 3" key="1">
    <citation type="submission" date="2016-06" db="EMBL/GenBank/DDBJ databases">
        <authorList>
            <person name="Kjaerup R.B."/>
            <person name="Dalgaard T.S."/>
            <person name="Juul-Madsen H.R."/>
        </authorList>
    </citation>
    <scope>NUCLEOTIDE SEQUENCE [LARGE SCALE GENOMIC DNA]</scope>
    <source>
        <strain evidence="2 3">DSM 43913</strain>
    </source>
</reference>
<evidence type="ECO:0008006" key="4">
    <source>
        <dbReference type="Google" id="ProtNLM"/>
    </source>
</evidence>
<keyword evidence="1" id="KW-1133">Transmembrane helix</keyword>
<dbReference type="AlphaFoldDB" id="A0A1C5GAY2"/>
<evidence type="ECO:0000313" key="2">
    <source>
        <dbReference type="EMBL" id="SCG17054.1"/>
    </source>
</evidence>
<keyword evidence="3" id="KW-1185">Reference proteome</keyword>
<feature type="transmembrane region" description="Helical" evidence="1">
    <location>
        <begin position="483"/>
        <end position="506"/>
    </location>
</feature>
<keyword evidence="1" id="KW-0472">Membrane</keyword>
<gene>
    <name evidence="2" type="ORF">GA0070610_3358</name>
</gene>
<name>A0A1C5GAY2_MICEH</name>
<proteinExistence type="predicted"/>
<dbReference type="GeneID" id="95803102"/>
<evidence type="ECO:0000313" key="3">
    <source>
        <dbReference type="Proteomes" id="UP000198251"/>
    </source>
</evidence>
<protein>
    <recommendedName>
        <fullName evidence="4">Glycosyltransferase, catalytic subunit of cellulose synthase and poly-beta-1,6-N-acetylglucosamine synthase</fullName>
    </recommendedName>
</protein>
<feature type="transmembrane region" description="Helical" evidence="1">
    <location>
        <begin position="6"/>
        <end position="28"/>
    </location>
</feature>
<sequence>MQTITVLGRVVAILFAAHAVWVLVWIIVAARAVRDRPAAPAASPADLPVIVVMLPALREQRLVRETLESFATARYPGTLISVAITSERETAERAAQEAALPAVVTELHGLARRGSRERALEKVLAPSVIAATLDELERTSPDEWPGVLRRAFDATPTTEELCRQITAELNGRPGTHRSCHVHFPHTDGRKGSQLNYAVELLPELLPGVDPDSVYLAVYDFDAVAHGETFVAVGDLVRGAVAAGRRPPALLHQVQLPLRFRAPFAPGADGALMRGQVLYWLRRGLAVEVGRILQNDLLRRSPRLVRLLAAPFRPMIYAIGSGTFVHLGAWRELGPFPEMQEPVGHRASLLGVEQALVPSFNLTEPYYQTRSMMNGWANVCYGSLGVARELDHVRPYPSPVSLPGKWLLVAKELFDIGIWFAGVLLIPAGLVITALGGGWWTVLAVGTGLVAYPVTAVLLLALLPRLGGIDRQDRSVSWLTGRRPRLTLVATFVAAPFVSATGPWLMFLRMLRSWRVGTPVLSGKTER</sequence>
<accession>A0A1C5GAY2</accession>
<organism evidence="2 3">
    <name type="scientific">Micromonospora echinofusca</name>
    <dbReference type="NCBI Taxonomy" id="47858"/>
    <lineage>
        <taxon>Bacteria</taxon>
        <taxon>Bacillati</taxon>
        <taxon>Actinomycetota</taxon>
        <taxon>Actinomycetes</taxon>
        <taxon>Micromonosporales</taxon>
        <taxon>Micromonosporaceae</taxon>
        <taxon>Micromonospora</taxon>
    </lineage>
</organism>
<feature type="transmembrane region" description="Helical" evidence="1">
    <location>
        <begin position="437"/>
        <end position="462"/>
    </location>
</feature>
<feature type="transmembrane region" description="Helical" evidence="1">
    <location>
        <begin position="412"/>
        <end position="431"/>
    </location>
</feature>
<dbReference type="RefSeq" id="WP_089000858.1">
    <property type="nucleotide sequence ID" value="NZ_JBFAAC010000016.1"/>
</dbReference>
<keyword evidence="1" id="KW-0812">Transmembrane</keyword>
<evidence type="ECO:0000256" key="1">
    <source>
        <dbReference type="SAM" id="Phobius"/>
    </source>
</evidence>
<dbReference type="EMBL" id="LT607733">
    <property type="protein sequence ID" value="SCG17054.1"/>
    <property type="molecule type" value="Genomic_DNA"/>
</dbReference>